<accession>A0A9D1ZTM4</accession>
<keyword evidence="1" id="KW-0812">Transmembrane</keyword>
<name>A0A9D1ZTM4_9MICC</name>
<gene>
    <name evidence="2" type="ORF">H9821_07785</name>
</gene>
<reference evidence="2" key="2">
    <citation type="submission" date="2021-04" db="EMBL/GenBank/DDBJ databases">
        <authorList>
            <person name="Gilroy R."/>
        </authorList>
    </citation>
    <scope>NUCLEOTIDE SEQUENCE</scope>
    <source>
        <strain evidence="2">ChiHjej12B11-9195</strain>
    </source>
</reference>
<reference evidence="2" key="1">
    <citation type="journal article" date="2021" name="PeerJ">
        <title>Extensive microbial diversity within the chicken gut microbiome revealed by metagenomics and culture.</title>
        <authorList>
            <person name="Gilroy R."/>
            <person name="Ravi A."/>
            <person name="Getino M."/>
            <person name="Pursley I."/>
            <person name="Horton D.L."/>
            <person name="Alikhan N.F."/>
            <person name="Baker D."/>
            <person name="Gharbi K."/>
            <person name="Hall N."/>
            <person name="Watson M."/>
            <person name="Adriaenssens E.M."/>
            <person name="Foster-Nyarko E."/>
            <person name="Jarju S."/>
            <person name="Secka A."/>
            <person name="Antonio M."/>
            <person name="Oren A."/>
            <person name="Chaudhuri R.R."/>
            <person name="La Ragione R."/>
            <person name="Hildebrand F."/>
            <person name="Pallen M.J."/>
        </authorList>
    </citation>
    <scope>NUCLEOTIDE SEQUENCE</scope>
    <source>
        <strain evidence="2">ChiHjej12B11-9195</strain>
    </source>
</reference>
<protein>
    <submittedName>
        <fullName evidence="2">Uncharacterized protein</fullName>
    </submittedName>
</protein>
<keyword evidence="1" id="KW-0472">Membrane</keyword>
<dbReference type="Proteomes" id="UP000824134">
    <property type="component" value="Unassembled WGS sequence"/>
</dbReference>
<evidence type="ECO:0000313" key="3">
    <source>
        <dbReference type="Proteomes" id="UP000824134"/>
    </source>
</evidence>
<feature type="transmembrane region" description="Helical" evidence="1">
    <location>
        <begin position="6"/>
        <end position="30"/>
    </location>
</feature>
<dbReference type="AlphaFoldDB" id="A0A9D1ZTM4"/>
<comment type="caution">
    <text evidence="2">The sequence shown here is derived from an EMBL/GenBank/DDBJ whole genome shotgun (WGS) entry which is preliminary data.</text>
</comment>
<evidence type="ECO:0000313" key="2">
    <source>
        <dbReference type="EMBL" id="HIY95545.1"/>
    </source>
</evidence>
<keyword evidence="1" id="KW-1133">Transmembrane helix</keyword>
<evidence type="ECO:0000256" key="1">
    <source>
        <dbReference type="SAM" id="Phobius"/>
    </source>
</evidence>
<organism evidence="2 3">
    <name type="scientific">Candidatus Rothia avicola</name>
    <dbReference type="NCBI Taxonomy" id="2840478"/>
    <lineage>
        <taxon>Bacteria</taxon>
        <taxon>Bacillati</taxon>
        <taxon>Actinomycetota</taxon>
        <taxon>Actinomycetes</taxon>
        <taxon>Micrococcales</taxon>
        <taxon>Micrococcaceae</taxon>
        <taxon>Rothia</taxon>
    </lineage>
</organism>
<proteinExistence type="predicted"/>
<sequence>MKTGHHTILLGRVCTAVLVILPLLLGWLVSSQQMKNWDYMRNNDGALLVSVNSWSVSNLVTGSTRDKITEKEAALYTDHQCWQASTPVTEENLLGSDLTTTVFSLGWCTDGSAITYLSNLTYTSSSFSLLGDNSVYDREPKIWEEKGPAARVSVVREFNRTSLNSYGYTRCVNFSIDSEGTAEARLTC</sequence>
<dbReference type="EMBL" id="DXCN01000059">
    <property type="protein sequence ID" value="HIY95545.1"/>
    <property type="molecule type" value="Genomic_DNA"/>
</dbReference>